<proteinExistence type="predicted"/>
<dbReference type="Proteomes" id="UP001172680">
    <property type="component" value="Unassembled WGS sequence"/>
</dbReference>
<reference evidence="1" key="1">
    <citation type="submission" date="2022-10" db="EMBL/GenBank/DDBJ databases">
        <title>Culturing micro-colonial fungi from biological soil crusts in the Mojave desert and describing Neophaeococcomyces mojavensis, and introducing the new genera and species Taxawa tesnikishii.</title>
        <authorList>
            <person name="Kurbessoian T."/>
            <person name="Stajich J.E."/>
        </authorList>
    </citation>
    <scope>NUCLEOTIDE SEQUENCE</scope>
    <source>
        <strain evidence="1">JES_115</strain>
    </source>
</reference>
<protein>
    <submittedName>
        <fullName evidence="1">Uncharacterized protein</fullName>
    </submittedName>
</protein>
<comment type="caution">
    <text evidence="1">The sequence shown here is derived from an EMBL/GenBank/DDBJ whole genome shotgun (WGS) entry which is preliminary data.</text>
</comment>
<evidence type="ECO:0000313" key="2">
    <source>
        <dbReference type="Proteomes" id="UP001172680"/>
    </source>
</evidence>
<evidence type="ECO:0000313" key="1">
    <source>
        <dbReference type="EMBL" id="KAJ9635915.1"/>
    </source>
</evidence>
<organism evidence="1 2">
    <name type="scientific">Coniosporium tulheliwenetii</name>
    <dbReference type="NCBI Taxonomy" id="3383036"/>
    <lineage>
        <taxon>Eukaryota</taxon>
        <taxon>Fungi</taxon>
        <taxon>Dikarya</taxon>
        <taxon>Ascomycota</taxon>
        <taxon>Pezizomycotina</taxon>
        <taxon>Dothideomycetes</taxon>
        <taxon>Dothideomycetes incertae sedis</taxon>
        <taxon>Coniosporium</taxon>
    </lineage>
</organism>
<dbReference type="EMBL" id="JAPDRP010000026">
    <property type="protein sequence ID" value="KAJ9635915.1"/>
    <property type="molecule type" value="Genomic_DNA"/>
</dbReference>
<accession>A0ACC2YLD0</accession>
<keyword evidence="2" id="KW-1185">Reference proteome</keyword>
<name>A0ACC2YLD0_9PEZI</name>
<sequence>MRSSAYTYPKSDYHKAMSWILGITASYDTDTEIVAVGGYPPGSPDICITVLLVTFKNSEEEARKALQEAEDSHPPGTVNRWFCKPTSLKQEYEDQAAANPSGHRYCADNAYLSNDADVAETLEAAFTTLPHRKSFTLWYAMAPVSRRKLPDMALSMQTDHYFALYTIWEDEQDDERCQNWVRDIMKDVETRSEGAYLGDSDFQTRRTRFWGEEEGKKLMRLRREWDPLARICGYLDVGDKSGLNGLKNTKLREIDLPFVAPVQRQSSPKLVGCDVDIVGSLRRASSELYGSTEPLRPHFIKVKGAGRLPDV</sequence>
<gene>
    <name evidence="1" type="ORF">H2199_008269</name>
</gene>